<dbReference type="Proteomes" id="UP000044071">
    <property type="component" value="Unassembled WGS sequence"/>
</dbReference>
<evidence type="ECO:0000313" key="2">
    <source>
        <dbReference type="EMBL" id="CDZ78773.1"/>
    </source>
</evidence>
<evidence type="ECO:0000256" key="1">
    <source>
        <dbReference type="SAM" id="Phobius"/>
    </source>
</evidence>
<dbReference type="RefSeq" id="WP_044011964.1">
    <property type="nucleotide sequence ID" value="NZ_CCVW01000004.1"/>
</dbReference>
<dbReference type="AlphaFoldDB" id="A0A078L4A6"/>
<keyword evidence="1" id="KW-0472">Membrane</keyword>
<sequence length="380" mass="42582">MADPLNKDSVAECLNAINSLVSNEIKYYLLLILKAISKENTEKNRLIAAEIIQLCNVLSEFLDPEIQDHDHLTLIQSHYQNLSELSGAYTVAVEVGYALINLGSALLGFITGVLGALIGGVAGLFRAICTLNNPFYFLADGLVTGMSVGGAIGFRAPKKLFKDELTRQLRYALNGVSECMDKMTAQINLPFSYFEDKVRQEILVNNFNNDKQAFERFLEDETSFKVVTRSAQFLSENLEGYLGHHAQIIIDLPNQITPTLIEFAPESDEIDTRPFSQVEEPERRVSGQKLVEMIAFHQLLWQTEECDIGYVLTKMKGGENDCFSYVNKVLIGTNQDATSLRRFDDTENWVGRNIVGFFVQRLSPFSQEVFDTPNIGCDCS</sequence>
<dbReference type="OrthoDB" id="5646298at2"/>
<gene>
    <name evidence="2" type="ORF">BN59_03087</name>
</gene>
<keyword evidence="1" id="KW-0812">Transmembrane</keyword>
<keyword evidence="1" id="KW-1133">Transmembrane helix</keyword>
<proteinExistence type="predicted"/>
<evidence type="ECO:0000313" key="3">
    <source>
        <dbReference type="Proteomes" id="UP000044071"/>
    </source>
</evidence>
<reference evidence="2 3" key="1">
    <citation type="submission" date="2014-06" db="EMBL/GenBank/DDBJ databases">
        <authorList>
            <person name="Urmite Genomes Urmite Genomes"/>
        </authorList>
    </citation>
    <scope>NUCLEOTIDE SEQUENCE [LARGE SCALE GENOMIC DNA]</scope>
</reference>
<name>A0A078L4A6_9GAMM</name>
<feature type="transmembrane region" description="Helical" evidence="1">
    <location>
        <begin position="134"/>
        <end position="154"/>
    </location>
</feature>
<keyword evidence="3" id="KW-1185">Reference proteome</keyword>
<dbReference type="EMBL" id="CCSB01000004">
    <property type="protein sequence ID" value="CDZ78773.1"/>
    <property type="molecule type" value="Genomic_DNA"/>
</dbReference>
<protein>
    <submittedName>
        <fullName evidence="2">Uncharacterized protein</fullName>
    </submittedName>
</protein>
<organism evidence="2 3">
    <name type="scientific">Legionella massiliensis</name>
    <dbReference type="NCBI Taxonomy" id="1034943"/>
    <lineage>
        <taxon>Bacteria</taxon>
        <taxon>Pseudomonadati</taxon>
        <taxon>Pseudomonadota</taxon>
        <taxon>Gammaproteobacteria</taxon>
        <taxon>Legionellales</taxon>
        <taxon>Legionellaceae</taxon>
        <taxon>Legionella</taxon>
    </lineage>
</organism>
<dbReference type="eggNOG" id="ENOG50329GA">
    <property type="taxonomic scope" value="Bacteria"/>
</dbReference>
<feature type="transmembrane region" description="Helical" evidence="1">
    <location>
        <begin position="106"/>
        <end position="128"/>
    </location>
</feature>
<accession>A0A078L4A6</accession>